<feature type="signal peptide" evidence="1">
    <location>
        <begin position="1"/>
        <end position="24"/>
    </location>
</feature>
<comment type="caution">
    <text evidence="2">The sequence shown here is derived from an EMBL/GenBank/DDBJ whole genome shotgun (WGS) entry which is preliminary data.</text>
</comment>
<evidence type="ECO:0000313" key="3">
    <source>
        <dbReference type="Proteomes" id="UP000766336"/>
    </source>
</evidence>
<keyword evidence="3" id="KW-1185">Reference proteome</keyword>
<accession>A0ABS5QB52</accession>
<sequence>MISFRHLARFAALPVVLAASSALAAPGPAFQQAILAELSPATRTEVQSRATGGNSVYEVLAVILLNNLQLAGTPNAQVVAVDFGRETAVVKVGEAYRVVRFDSSTLSVRN</sequence>
<keyword evidence="1" id="KW-0732">Signal</keyword>
<reference evidence="2 3" key="1">
    <citation type="submission" date="2021-05" db="EMBL/GenBank/DDBJ databases">
        <title>Roseococcus sp. XZZS9, whole genome shotgun sequencing project.</title>
        <authorList>
            <person name="Zhao G."/>
            <person name="Shen L."/>
        </authorList>
    </citation>
    <scope>NUCLEOTIDE SEQUENCE [LARGE SCALE GENOMIC DNA]</scope>
    <source>
        <strain evidence="2 3">XZZS9</strain>
    </source>
</reference>
<gene>
    <name evidence="2" type="ORF">KHU32_06945</name>
</gene>
<dbReference type="RefSeq" id="WP_213669276.1">
    <property type="nucleotide sequence ID" value="NZ_JAHCDA010000001.1"/>
</dbReference>
<organism evidence="2 3">
    <name type="scientific">Roseococcus pinisoli</name>
    <dbReference type="NCBI Taxonomy" id="2835040"/>
    <lineage>
        <taxon>Bacteria</taxon>
        <taxon>Pseudomonadati</taxon>
        <taxon>Pseudomonadota</taxon>
        <taxon>Alphaproteobacteria</taxon>
        <taxon>Acetobacterales</taxon>
        <taxon>Roseomonadaceae</taxon>
        <taxon>Roseococcus</taxon>
    </lineage>
</organism>
<dbReference type="EMBL" id="JAHCDA010000001">
    <property type="protein sequence ID" value="MBS7810668.1"/>
    <property type="molecule type" value="Genomic_DNA"/>
</dbReference>
<protein>
    <submittedName>
        <fullName evidence="2">Uncharacterized protein</fullName>
    </submittedName>
</protein>
<proteinExistence type="predicted"/>
<dbReference type="Proteomes" id="UP000766336">
    <property type="component" value="Unassembled WGS sequence"/>
</dbReference>
<feature type="chain" id="PRO_5046898117" evidence="1">
    <location>
        <begin position="25"/>
        <end position="110"/>
    </location>
</feature>
<name>A0ABS5QB52_9PROT</name>
<evidence type="ECO:0000313" key="2">
    <source>
        <dbReference type="EMBL" id="MBS7810668.1"/>
    </source>
</evidence>
<evidence type="ECO:0000256" key="1">
    <source>
        <dbReference type="SAM" id="SignalP"/>
    </source>
</evidence>